<dbReference type="RefSeq" id="WP_182337884.1">
    <property type="nucleotide sequence ID" value="NZ_JACGXS010000001.1"/>
</dbReference>
<evidence type="ECO:0000256" key="1">
    <source>
        <dbReference type="ARBA" id="ARBA00023015"/>
    </source>
</evidence>
<evidence type="ECO:0000313" key="6">
    <source>
        <dbReference type="Proteomes" id="UP000547058"/>
    </source>
</evidence>
<evidence type="ECO:0000256" key="2">
    <source>
        <dbReference type="ARBA" id="ARBA00023125"/>
    </source>
</evidence>
<evidence type="ECO:0000259" key="4">
    <source>
        <dbReference type="PROSITE" id="PS50043"/>
    </source>
</evidence>
<dbReference type="SUPFAM" id="SSF46894">
    <property type="entry name" value="C-terminal effector domain of the bipartite response regulators"/>
    <property type="match status" value="1"/>
</dbReference>
<dbReference type="InterPro" id="IPR000792">
    <property type="entry name" value="Tscrpt_reg_LuxR_C"/>
</dbReference>
<dbReference type="PANTHER" id="PTHR44688">
    <property type="entry name" value="DNA-BINDING TRANSCRIPTIONAL ACTIVATOR DEVR_DOSR"/>
    <property type="match status" value="1"/>
</dbReference>
<dbReference type="Gene3D" id="1.10.10.10">
    <property type="entry name" value="Winged helix-like DNA-binding domain superfamily/Winged helix DNA-binding domain"/>
    <property type="match status" value="1"/>
</dbReference>
<dbReference type="SUPFAM" id="SSF48452">
    <property type="entry name" value="TPR-like"/>
    <property type="match status" value="1"/>
</dbReference>
<keyword evidence="6" id="KW-1185">Reference proteome</keyword>
<feature type="domain" description="HTH luxR-type" evidence="4">
    <location>
        <begin position="842"/>
        <end position="907"/>
    </location>
</feature>
<dbReference type="PROSITE" id="PS00622">
    <property type="entry name" value="HTH_LUXR_1"/>
    <property type="match status" value="1"/>
</dbReference>
<protein>
    <submittedName>
        <fullName evidence="5">Helix-turn-helix transcriptional regulator</fullName>
    </submittedName>
</protein>
<keyword evidence="2" id="KW-0238">DNA-binding</keyword>
<name>A0A7W3FJK0_9GAMM</name>
<dbReference type="EMBL" id="JACGXS010000001">
    <property type="protein sequence ID" value="MBA8680713.1"/>
    <property type="molecule type" value="Genomic_DNA"/>
</dbReference>
<comment type="caution">
    <text evidence="5">The sequence shown here is derived from an EMBL/GenBank/DDBJ whole genome shotgun (WGS) entry which is preliminary data.</text>
</comment>
<dbReference type="InterPro" id="IPR003593">
    <property type="entry name" value="AAA+_ATPase"/>
</dbReference>
<evidence type="ECO:0000256" key="3">
    <source>
        <dbReference type="ARBA" id="ARBA00023163"/>
    </source>
</evidence>
<organism evidence="5 6">
    <name type="scientific">Stenotrophomonas tumulicola</name>
    <dbReference type="NCBI Taxonomy" id="1685415"/>
    <lineage>
        <taxon>Bacteria</taxon>
        <taxon>Pseudomonadati</taxon>
        <taxon>Pseudomonadota</taxon>
        <taxon>Gammaproteobacteria</taxon>
        <taxon>Lysobacterales</taxon>
        <taxon>Lysobacteraceae</taxon>
        <taxon>Stenotrophomonas</taxon>
    </lineage>
</organism>
<dbReference type="InterPro" id="IPR019734">
    <property type="entry name" value="TPR_rpt"/>
</dbReference>
<dbReference type="SMART" id="SM00382">
    <property type="entry name" value="AAA"/>
    <property type="match status" value="1"/>
</dbReference>
<dbReference type="GO" id="GO:0016887">
    <property type="term" value="F:ATP hydrolysis activity"/>
    <property type="evidence" value="ECO:0007669"/>
    <property type="project" value="InterPro"/>
</dbReference>
<proteinExistence type="predicted"/>
<dbReference type="InterPro" id="IPR049945">
    <property type="entry name" value="AAA_22"/>
</dbReference>
<keyword evidence="3" id="KW-0804">Transcription</keyword>
<dbReference type="Pfam" id="PF00196">
    <property type="entry name" value="GerE"/>
    <property type="match status" value="1"/>
</dbReference>
<dbReference type="PANTHER" id="PTHR44688:SF16">
    <property type="entry name" value="DNA-BINDING TRANSCRIPTIONAL ACTIVATOR DEVR_DOSR"/>
    <property type="match status" value="1"/>
</dbReference>
<sequence length="922" mass="101786">MLKPVALLAPRPPHPRDPTLPDWILGSKLEPPPLGAGVVLRRGLLEQLEQARALPLTLLLAPPGFGKTMLLAQWHRRLQQDGTAVAWLSLDEDDADPARLLGHLALALQATGGDPGPCAHLLQPHAHEQDLMQATNALVRSVRAAPRPITLLLDDYDRAGGGAVDELVLRLVEHAGAQLRLLLATRCAPALPLERLSLQGRLARLGCAQLALDDAETRTLLGAAVPAEVAEELRRYTEGWPVALHLARLWLDGGDRCYSEVARFSGRSAQIAAYLAEQVVNKLDEATRDFLLRTSPLQRFNAALADHLREREDSGRLLGRLEHFHGLLVPLDGEHEWFRYHPLFADYLQQQLERERPGEPLRIHARAAHWFGEHGQLMEAVRHASHAGAIEVAASYVARAGTWQLLLHHGTTQMRALLRTIDHKAIRDTPALNLTQAYLHMKLGEFGHARVLLERFRDLPATLREPFQRDYTVVVALLRSLLDEICANPHGLPQLAAQAGALDEDDHLGRGILLCICATTALGQGEFSCAERHALAAREAMRRSGSEIGAGYALLHLGQSRYYRGRLGEAEAAYQEALALAARHQHLDGTLHAAASCLLAQLQYEKGRHDQAADLLEPALTFIEQHDGWLDVFASAYETALGLAQQRDRSGREALALLERVDRLVHARRLERLSDLSIAWRLSILAELPGGGAVEQLVARSGSETGFTHTLRQPHRWRQRAALGFALARWHRLAGRSSAALAILQQLEQACLASDNLCHLSRARAGIALVLQQRGELDAALPPLHNALDHVARTQSWQVITELGLPAKAMLRSIRQHDPQTTAGTTRALTVQTLLERLSGEQWALSEAFSERELEVLEQLAHGYSNKQIGRRLNLSENTVKFHLKNLYRKLEARTREAALASALQRGLLQRPSRPEVGDGGG</sequence>
<reference evidence="5 6" key="1">
    <citation type="submission" date="2020-08" db="EMBL/GenBank/DDBJ databases">
        <title>Stenotrophomonas tumulicola JCM 30961.</title>
        <authorList>
            <person name="Deng Y."/>
        </authorList>
    </citation>
    <scope>NUCLEOTIDE SEQUENCE [LARGE SCALE GENOMIC DNA]</scope>
    <source>
        <strain evidence="5 6">JCM 30961</strain>
    </source>
</reference>
<evidence type="ECO:0000313" key="5">
    <source>
        <dbReference type="EMBL" id="MBA8680713.1"/>
    </source>
</evidence>
<dbReference type="PROSITE" id="PS50043">
    <property type="entry name" value="HTH_LUXR_2"/>
    <property type="match status" value="1"/>
</dbReference>
<dbReference type="Proteomes" id="UP000547058">
    <property type="component" value="Unassembled WGS sequence"/>
</dbReference>
<dbReference type="Pfam" id="PF17874">
    <property type="entry name" value="TPR_MalT"/>
    <property type="match status" value="1"/>
</dbReference>
<dbReference type="SMART" id="SM00028">
    <property type="entry name" value="TPR"/>
    <property type="match status" value="3"/>
</dbReference>
<dbReference type="Pfam" id="PF25873">
    <property type="entry name" value="WHD_MalT"/>
    <property type="match status" value="1"/>
</dbReference>
<dbReference type="GO" id="GO:0006355">
    <property type="term" value="P:regulation of DNA-templated transcription"/>
    <property type="evidence" value="ECO:0007669"/>
    <property type="project" value="InterPro"/>
</dbReference>
<dbReference type="GO" id="GO:0003677">
    <property type="term" value="F:DNA binding"/>
    <property type="evidence" value="ECO:0007669"/>
    <property type="project" value="UniProtKB-KW"/>
</dbReference>
<dbReference type="InterPro" id="IPR059106">
    <property type="entry name" value="WHD_MalT"/>
</dbReference>
<dbReference type="PRINTS" id="PR00038">
    <property type="entry name" value="HTHLUXR"/>
</dbReference>
<dbReference type="SUPFAM" id="SSF52540">
    <property type="entry name" value="P-loop containing nucleoside triphosphate hydrolases"/>
    <property type="match status" value="1"/>
</dbReference>
<dbReference type="InterPro" id="IPR036388">
    <property type="entry name" value="WH-like_DNA-bd_sf"/>
</dbReference>
<dbReference type="InterPro" id="IPR011990">
    <property type="entry name" value="TPR-like_helical_dom_sf"/>
</dbReference>
<dbReference type="CDD" id="cd06170">
    <property type="entry name" value="LuxR_C_like"/>
    <property type="match status" value="1"/>
</dbReference>
<dbReference type="Gene3D" id="3.40.50.300">
    <property type="entry name" value="P-loop containing nucleotide triphosphate hydrolases"/>
    <property type="match status" value="1"/>
</dbReference>
<dbReference type="Gene3D" id="1.25.40.10">
    <property type="entry name" value="Tetratricopeptide repeat domain"/>
    <property type="match status" value="1"/>
</dbReference>
<gene>
    <name evidence="5" type="ORF">H4O11_02700</name>
</gene>
<dbReference type="SMART" id="SM00421">
    <property type="entry name" value="HTH_LUXR"/>
    <property type="match status" value="1"/>
</dbReference>
<dbReference type="InterPro" id="IPR027417">
    <property type="entry name" value="P-loop_NTPase"/>
</dbReference>
<dbReference type="AlphaFoldDB" id="A0A7W3FJK0"/>
<dbReference type="InterPro" id="IPR041617">
    <property type="entry name" value="TPR_MalT"/>
</dbReference>
<dbReference type="InterPro" id="IPR016032">
    <property type="entry name" value="Sig_transdc_resp-reg_C-effctor"/>
</dbReference>
<accession>A0A7W3FJK0</accession>
<keyword evidence="1" id="KW-0805">Transcription regulation</keyword>
<dbReference type="Pfam" id="PF13401">
    <property type="entry name" value="AAA_22"/>
    <property type="match status" value="1"/>
</dbReference>